<dbReference type="EMBL" id="PISL01000047">
    <property type="protein sequence ID" value="PKF23483.1"/>
    <property type="molecule type" value="Genomic_DNA"/>
</dbReference>
<sequence>MSPSSYRPVAHTTQALAWAVFAPLALALSPLAMATTPVSGERVIGPSTPVDDYLLSDGASLTATGATIDYVVARSSSTFSMTGGSINATGAHDGVRLMAGSSATVQGGASIKSDLYGIRLLQDGTVGASALVTDSHVQGASGGAYVSSNSALTVLRSTFVGDGSRAVVDLFGNGKLTAQDSVFTGGGAGIRLFGDAAGGTAQVTLVNSRVEGLTGPAIVVGSDTLPAATADIVVGPGSTLVGGDNVLLQVAGGSTANMRVDATQLLGDVVAEAGSTANLTLENQASLTGRLENVAGLTLNSQARWNMVEDSQVGSMAMNGGSVRFGEPGQYQRLTLGTLSGNGTFIMDADFANGQTDFLEVGTATGSHTLQVGSSGNEPSQQNSLHLVHAGAGDASFSLLNGSVDLGAFSYELAQRGNDWFLDGSRKVISPGTAASLALFNTAPTVWYGELSTLRTRMGELRMDERKSGGWIRTYGNKYNATPASGAAYSQVQQGISLGADAPLPLGDGQWMAGVLAGYSSSDLDVARGASAEVKSYYVGLYTTWLDAASGYYFDGVVKFNRFDNSTEVNLSDGQRSDGDFNNHGLGASLEFGRNIPLSDGYFIEPYTQWSVVSIEGASYSLDNGLRVKGGDTRSLLGKAGATVGRNFDLGNGHVAQPYVRLAYAHEFATNNDAKVNDHQFDSDLAGSRGELGVGLAVSLAERWQLHADFDYSNGERIEQPWGANVGLHYSW</sequence>
<proteinExistence type="predicted"/>
<evidence type="ECO:0000313" key="2">
    <source>
        <dbReference type="Proteomes" id="UP000236285"/>
    </source>
</evidence>
<comment type="caution">
    <text evidence="1">The sequence shown here is derived from an EMBL/GenBank/DDBJ whole genome shotgun (WGS) entry which is preliminary data.</text>
</comment>
<name>A0ACC9MWZ4_9PSED</name>
<evidence type="ECO:0000313" key="1">
    <source>
        <dbReference type="EMBL" id="PKF23483.1"/>
    </source>
</evidence>
<keyword evidence="2" id="KW-1185">Reference proteome</keyword>
<gene>
    <name evidence="1" type="ORF">CW309_27050</name>
</gene>
<organism evidence="1 2">
    <name type="scientific">Pseudomonas hunanensis</name>
    <dbReference type="NCBI Taxonomy" id="1247546"/>
    <lineage>
        <taxon>Bacteria</taxon>
        <taxon>Pseudomonadati</taxon>
        <taxon>Pseudomonadota</taxon>
        <taxon>Gammaproteobacteria</taxon>
        <taxon>Pseudomonadales</taxon>
        <taxon>Pseudomonadaceae</taxon>
        <taxon>Pseudomonas</taxon>
    </lineage>
</organism>
<reference evidence="1" key="1">
    <citation type="submission" date="2017-12" db="EMBL/GenBank/DDBJ databases">
        <title>High quality draft genome sequence of Pseudomonas hunanensis P11 isolated from the high-arsenic soil.</title>
        <authorList>
            <person name="Pan J."/>
        </authorList>
    </citation>
    <scope>NUCLEOTIDE SEQUENCE</scope>
    <source>
        <strain evidence="1">P11</strain>
    </source>
</reference>
<protein>
    <submittedName>
        <fullName evidence="1">Autotransporter outer membrane beta-barrel domain-containing protein</fullName>
    </submittedName>
</protein>
<dbReference type="Proteomes" id="UP000236285">
    <property type="component" value="Unassembled WGS sequence"/>
</dbReference>
<accession>A0ACC9MWZ4</accession>